<dbReference type="HOGENOM" id="CLU_3013267_0_0_6"/>
<accession>A0A077QF18</accession>
<dbReference type="Proteomes" id="UP000028480">
    <property type="component" value="Unassembled WGS sequence"/>
</dbReference>
<dbReference type="EMBL" id="CBTB010000016">
    <property type="protein sequence ID" value="CDH30856.1"/>
    <property type="molecule type" value="Genomic_DNA"/>
</dbReference>
<evidence type="ECO:0000313" key="1">
    <source>
        <dbReference type="EMBL" id="CDH30856.1"/>
    </source>
</evidence>
<name>A0A077QF18_XENBV</name>
<sequence length="56" mass="6512">MIKLTKQDIAQSFQAYARVVYDGLDKLITEAGKPVWRWDLETFFKWIKGAGHDVEP</sequence>
<gene>
    <name evidence="1" type="ORF">XBI1_1120004</name>
</gene>
<protein>
    <submittedName>
        <fullName evidence="1">Uncharacterized protein</fullName>
    </submittedName>
</protein>
<comment type="caution">
    <text evidence="1">The sequence shown here is derived from an EMBL/GenBank/DDBJ whole genome shotgun (WGS) entry which is preliminary data.</text>
</comment>
<reference evidence="1" key="1">
    <citation type="submission" date="2013-07" db="EMBL/GenBank/DDBJ databases">
        <title>Sub-species coevolution in mutualistic symbiosis.</title>
        <authorList>
            <person name="Murfin K."/>
            <person name="Klassen J."/>
            <person name="Lee M."/>
            <person name="Forst S."/>
            <person name="Stock P."/>
            <person name="Goodrich-Blair H."/>
        </authorList>
    </citation>
    <scope>NUCLEOTIDE SEQUENCE [LARGE SCALE GENOMIC DNA]</scope>
    <source>
        <strain evidence="1">Intermedium</strain>
    </source>
</reference>
<dbReference type="AlphaFoldDB" id="A0A077QF18"/>
<proteinExistence type="predicted"/>
<organism evidence="1">
    <name type="scientific">Xenorhabdus bovienii str. Intermedium</name>
    <dbReference type="NCBI Taxonomy" id="1379677"/>
    <lineage>
        <taxon>Bacteria</taxon>
        <taxon>Pseudomonadati</taxon>
        <taxon>Pseudomonadota</taxon>
        <taxon>Gammaproteobacteria</taxon>
        <taxon>Enterobacterales</taxon>
        <taxon>Morganellaceae</taxon>
        <taxon>Xenorhabdus</taxon>
    </lineage>
</organism>